<sequence>MNYQDHATKFIHLRPLKTKKATDVAMEILKIFLGFGAPCILQSDNEREFTTHVIEELVKMTLECKIVHGSPPRPQTQGSVKRSNRDVENMLRFWMQDNKCTKWSVGYYFIQYYKNSSYHCIIGRSPYRAIFGSDLKTILKGCHIPESLISSICTEEELNKMTNKESPVADIFFLQYMLELCANK</sequence>
<comment type="caution">
    <text evidence="2">The sequence shown here is derived from an EMBL/GenBank/DDBJ whole genome shotgun (WGS) entry which is preliminary data.</text>
</comment>
<dbReference type="PROSITE" id="PS50994">
    <property type="entry name" value="INTEGRASE"/>
    <property type="match status" value="1"/>
</dbReference>
<dbReference type="InterPro" id="IPR012337">
    <property type="entry name" value="RNaseH-like_sf"/>
</dbReference>
<dbReference type="InterPro" id="IPR001584">
    <property type="entry name" value="Integrase_cat-core"/>
</dbReference>
<name>A0AAU9TZM3_EUPED</name>
<dbReference type="GO" id="GO:0003676">
    <property type="term" value="F:nucleic acid binding"/>
    <property type="evidence" value="ECO:0007669"/>
    <property type="project" value="InterPro"/>
</dbReference>
<dbReference type="PANTHER" id="PTHR37984:SF5">
    <property type="entry name" value="PROTEIN NYNRIN-LIKE"/>
    <property type="match status" value="1"/>
</dbReference>
<dbReference type="InterPro" id="IPR036397">
    <property type="entry name" value="RNaseH_sf"/>
</dbReference>
<dbReference type="InterPro" id="IPR050951">
    <property type="entry name" value="Retrovirus_Pol_polyprotein"/>
</dbReference>
<dbReference type="PANTHER" id="PTHR37984">
    <property type="entry name" value="PROTEIN CBG26694"/>
    <property type="match status" value="1"/>
</dbReference>
<dbReference type="SUPFAM" id="SSF53098">
    <property type="entry name" value="Ribonuclease H-like"/>
    <property type="match status" value="1"/>
</dbReference>
<reference evidence="2" key="1">
    <citation type="submission" date="2022-03" db="EMBL/GenBank/DDBJ databases">
        <authorList>
            <person name="Tunstrom K."/>
        </authorList>
    </citation>
    <scope>NUCLEOTIDE SEQUENCE</scope>
</reference>
<dbReference type="GO" id="GO:0015074">
    <property type="term" value="P:DNA integration"/>
    <property type="evidence" value="ECO:0007669"/>
    <property type="project" value="InterPro"/>
</dbReference>
<evidence type="ECO:0000313" key="3">
    <source>
        <dbReference type="Proteomes" id="UP001153954"/>
    </source>
</evidence>
<dbReference type="EMBL" id="CAKOGL010000010">
    <property type="protein sequence ID" value="CAH2091191.1"/>
    <property type="molecule type" value="Genomic_DNA"/>
</dbReference>
<dbReference type="Gene3D" id="3.30.420.10">
    <property type="entry name" value="Ribonuclease H-like superfamily/Ribonuclease H"/>
    <property type="match status" value="1"/>
</dbReference>
<proteinExistence type="predicted"/>
<dbReference type="AlphaFoldDB" id="A0AAU9TZM3"/>
<protein>
    <recommendedName>
        <fullName evidence="1">Integrase catalytic domain-containing protein</fullName>
    </recommendedName>
</protein>
<accession>A0AAU9TZM3</accession>
<evidence type="ECO:0000259" key="1">
    <source>
        <dbReference type="PROSITE" id="PS50994"/>
    </source>
</evidence>
<keyword evidence="3" id="KW-1185">Reference proteome</keyword>
<evidence type="ECO:0000313" key="2">
    <source>
        <dbReference type="EMBL" id="CAH2091191.1"/>
    </source>
</evidence>
<dbReference type="Proteomes" id="UP001153954">
    <property type="component" value="Unassembled WGS sequence"/>
</dbReference>
<organism evidence="2 3">
    <name type="scientific">Euphydryas editha</name>
    <name type="common">Edith's checkerspot</name>
    <dbReference type="NCBI Taxonomy" id="104508"/>
    <lineage>
        <taxon>Eukaryota</taxon>
        <taxon>Metazoa</taxon>
        <taxon>Ecdysozoa</taxon>
        <taxon>Arthropoda</taxon>
        <taxon>Hexapoda</taxon>
        <taxon>Insecta</taxon>
        <taxon>Pterygota</taxon>
        <taxon>Neoptera</taxon>
        <taxon>Endopterygota</taxon>
        <taxon>Lepidoptera</taxon>
        <taxon>Glossata</taxon>
        <taxon>Ditrysia</taxon>
        <taxon>Papilionoidea</taxon>
        <taxon>Nymphalidae</taxon>
        <taxon>Nymphalinae</taxon>
        <taxon>Euphydryas</taxon>
    </lineage>
</organism>
<gene>
    <name evidence="2" type="ORF">EEDITHA_LOCUS7076</name>
</gene>
<feature type="domain" description="Integrase catalytic" evidence="1">
    <location>
        <begin position="1"/>
        <end position="134"/>
    </location>
</feature>